<dbReference type="PATRIC" id="fig|633147.7.peg.716"/>
<dbReference type="GO" id="GO:0005737">
    <property type="term" value="C:cytoplasm"/>
    <property type="evidence" value="ECO:0007669"/>
    <property type="project" value="UniProtKB-SubCell"/>
</dbReference>
<comment type="catalytic activity">
    <reaction evidence="3">
        <text>UTP + H2O = UMP + diphosphate + H(+)</text>
        <dbReference type="Rhea" id="RHEA:29395"/>
        <dbReference type="ChEBI" id="CHEBI:15377"/>
        <dbReference type="ChEBI" id="CHEBI:15378"/>
        <dbReference type="ChEBI" id="CHEBI:33019"/>
        <dbReference type="ChEBI" id="CHEBI:46398"/>
        <dbReference type="ChEBI" id="CHEBI:57865"/>
        <dbReference type="EC" id="3.6.1.9"/>
    </reaction>
</comment>
<dbReference type="InterPro" id="IPR003697">
    <property type="entry name" value="Maf-like"/>
</dbReference>
<dbReference type="STRING" id="633147.Olsu_0832"/>
<keyword evidence="3" id="KW-0546">Nucleotide metabolism</keyword>
<sequence>MILASASPRRRDLLRELGISVDVQPSDVDESPLPGELPVTLVERLARLKAQACLDSLGCLPDHDVIVAADTIVWTGEGGALGKPADARDAERMLHALSGRSHCVSSGVCLLSPTQARSFVETTRVCFYDLSDEEIASYVASGEPRDKAGSYGIQGRGRLFVRGIEGDFYNVVGLPVARLMRELNLMGEALGPRLAPDALPGGKHGW</sequence>
<comment type="caution">
    <text evidence="3">Lacks conserved residue(s) required for the propagation of feature annotation.</text>
</comment>
<dbReference type="InterPro" id="IPR029001">
    <property type="entry name" value="ITPase-like_fam"/>
</dbReference>
<dbReference type="PANTHER" id="PTHR43213:SF5">
    <property type="entry name" value="BIFUNCTIONAL DTTP_UTP PYROPHOSPHATASE_METHYLTRANSFERASE PROTEIN-RELATED"/>
    <property type="match status" value="1"/>
</dbReference>
<feature type="site" description="Important for substrate specificity" evidence="3">
    <location>
        <position position="154"/>
    </location>
</feature>
<feature type="site" description="Important for substrate specificity" evidence="3">
    <location>
        <position position="9"/>
    </location>
</feature>
<evidence type="ECO:0000256" key="3">
    <source>
        <dbReference type="HAMAP-Rule" id="MF_00528"/>
    </source>
</evidence>
<feature type="site" description="Important for substrate specificity" evidence="3">
    <location>
        <position position="71"/>
    </location>
</feature>
<reference evidence="4 5" key="1">
    <citation type="journal article" date="2010" name="Stand. Genomic Sci.">
        <title>Complete genome sequence of Olsenella uli type strain (VPI D76D-27C).</title>
        <authorList>
            <person name="Goker M."/>
            <person name="Held B."/>
            <person name="Lucas S."/>
            <person name="Nolan M."/>
            <person name="Yasawong M."/>
            <person name="Glavina Del Rio T."/>
            <person name="Tice H."/>
            <person name="Cheng J.F."/>
            <person name="Bruce D."/>
            <person name="Detter J.C."/>
            <person name="Tapia R."/>
            <person name="Han C."/>
            <person name="Goodwin L."/>
            <person name="Pitluck S."/>
            <person name="Liolios K."/>
            <person name="Ivanova N."/>
            <person name="Mavromatis K."/>
            <person name="Mikhailova N."/>
            <person name="Pati A."/>
            <person name="Chen A."/>
            <person name="Palaniappan K."/>
            <person name="Land M."/>
            <person name="Hauser L."/>
            <person name="Chang Y.J."/>
            <person name="Jeffries C.D."/>
            <person name="Rohde M."/>
            <person name="Sikorski J."/>
            <person name="Pukall R."/>
            <person name="Woyke T."/>
            <person name="Bristow J."/>
            <person name="Eisen J.A."/>
            <person name="Markowitz V."/>
            <person name="Hugenholtz P."/>
            <person name="Kyrpides N.C."/>
            <person name="Klenk H.P."/>
            <person name="Lapidus A."/>
        </authorList>
    </citation>
    <scope>NUCLEOTIDE SEQUENCE [LARGE SCALE GENOMIC DNA]</scope>
    <source>
        <strain evidence="5">ATCC 49627 / DSM 7084 / CIP 109912 / JCM 12494 / NCIMB 702895 / VPI D76D-27C</strain>
    </source>
</reference>
<dbReference type="eggNOG" id="COG0424">
    <property type="taxonomic scope" value="Bacteria"/>
</dbReference>
<gene>
    <name evidence="4" type="ordered locus">Olsu_0832</name>
</gene>
<dbReference type="NCBIfam" id="TIGR00172">
    <property type="entry name" value="maf"/>
    <property type="match status" value="1"/>
</dbReference>
<evidence type="ECO:0000313" key="5">
    <source>
        <dbReference type="Proteomes" id="UP000000333"/>
    </source>
</evidence>
<evidence type="ECO:0000256" key="2">
    <source>
        <dbReference type="ARBA" id="ARBA00022801"/>
    </source>
</evidence>
<dbReference type="HOGENOM" id="CLU_040416_2_1_11"/>
<protein>
    <recommendedName>
        <fullName evidence="3">dTTP/UTP pyrophosphatase</fullName>
        <shortName evidence="3">dTTPase/UTPase</shortName>
        <ecNumber evidence="3">3.6.1.9</ecNumber>
    </recommendedName>
    <alternativeName>
        <fullName evidence="3">Nucleoside triphosphate pyrophosphatase</fullName>
    </alternativeName>
    <alternativeName>
        <fullName evidence="3">Nucleotide pyrophosphatase</fullName>
        <shortName evidence="3">Nucleotide PPase</shortName>
    </alternativeName>
</protein>
<keyword evidence="2 3" id="KW-0378">Hydrolase</keyword>
<keyword evidence="5" id="KW-1185">Reference proteome</keyword>
<feature type="active site" description="Proton acceptor" evidence="3">
    <location>
        <position position="70"/>
    </location>
</feature>
<dbReference type="GO" id="GO:0036221">
    <property type="term" value="F:UTP diphosphatase activity"/>
    <property type="evidence" value="ECO:0007669"/>
    <property type="project" value="RHEA"/>
</dbReference>
<comment type="similarity">
    <text evidence="3">Belongs to the Maf family. YhdE subfamily.</text>
</comment>
<dbReference type="RefSeq" id="WP_013251697.1">
    <property type="nucleotide sequence ID" value="NC_014363.1"/>
</dbReference>
<dbReference type="Gene3D" id="3.90.950.10">
    <property type="match status" value="1"/>
</dbReference>
<dbReference type="EC" id="3.6.1.9" evidence="3"/>
<dbReference type="CDD" id="cd00555">
    <property type="entry name" value="Maf"/>
    <property type="match status" value="1"/>
</dbReference>
<dbReference type="Proteomes" id="UP000000333">
    <property type="component" value="Chromosome"/>
</dbReference>
<comment type="function">
    <text evidence="3">Nucleoside triphosphate pyrophosphatase that hydrolyzes dTTP and UTP. May have a dual role in cell division arrest and in preventing the incorporation of modified nucleotides into cellular nucleic acids.</text>
</comment>
<accession>E1QZY1</accession>
<dbReference type="PANTHER" id="PTHR43213">
    <property type="entry name" value="BIFUNCTIONAL DTTP/UTP PYROPHOSPHATASE/METHYLTRANSFERASE PROTEIN-RELATED"/>
    <property type="match status" value="1"/>
</dbReference>
<dbReference type="KEGG" id="ols:Olsu_0832"/>
<dbReference type="HAMAP" id="MF_00528">
    <property type="entry name" value="Maf"/>
    <property type="match status" value="1"/>
</dbReference>
<dbReference type="SUPFAM" id="SSF52972">
    <property type="entry name" value="ITPase-like"/>
    <property type="match status" value="1"/>
</dbReference>
<dbReference type="OrthoDB" id="3527985at2"/>
<name>E1QZY1_OLSUV</name>
<evidence type="ECO:0000256" key="1">
    <source>
        <dbReference type="ARBA" id="ARBA00001968"/>
    </source>
</evidence>
<dbReference type="Pfam" id="PF02545">
    <property type="entry name" value="Maf"/>
    <property type="match status" value="1"/>
</dbReference>
<organism evidence="4 5">
    <name type="scientific">Olsenella uli (strain ATCC 49627 / DSM 7084 / CCUG 31166 / CIP 109912 / JCM 12494 / LMG 11480 / NCIMB 702895 / VPI D76D-27C)</name>
    <name type="common">Lactobacillus uli</name>
    <dbReference type="NCBI Taxonomy" id="633147"/>
    <lineage>
        <taxon>Bacteria</taxon>
        <taxon>Bacillati</taxon>
        <taxon>Actinomycetota</taxon>
        <taxon>Coriobacteriia</taxon>
        <taxon>Coriobacteriales</taxon>
        <taxon>Atopobiaceae</taxon>
        <taxon>Olsenella</taxon>
    </lineage>
</organism>
<comment type="catalytic activity">
    <reaction evidence="3">
        <text>dTTP + H2O = dTMP + diphosphate + H(+)</text>
        <dbReference type="Rhea" id="RHEA:28534"/>
        <dbReference type="ChEBI" id="CHEBI:15377"/>
        <dbReference type="ChEBI" id="CHEBI:15378"/>
        <dbReference type="ChEBI" id="CHEBI:33019"/>
        <dbReference type="ChEBI" id="CHEBI:37568"/>
        <dbReference type="ChEBI" id="CHEBI:63528"/>
        <dbReference type="EC" id="3.6.1.9"/>
    </reaction>
</comment>
<proteinExistence type="inferred from homology"/>
<dbReference type="GeneID" id="78512250"/>
<comment type="cofactor">
    <cofactor evidence="1 3">
        <name>a divalent metal cation</name>
        <dbReference type="ChEBI" id="CHEBI:60240"/>
    </cofactor>
</comment>
<dbReference type="PIRSF" id="PIRSF006305">
    <property type="entry name" value="Maf"/>
    <property type="match status" value="1"/>
</dbReference>
<dbReference type="GO" id="GO:0036218">
    <property type="term" value="F:dTTP diphosphatase activity"/>
    <property type="evidence" value="ECO:0007669"/>
    <property type="project" value="RHEA"/>
</dbReference>
<comment type="subcellular location">
    <subcellularLocation>
        <location evidence="3">Cytoplasm</location>
    </subcellularLocation>
</comment>
<keyword evidence="3" id="KW-0963">Cytoplasm</keyword>
<evidence type="ECO:0000313" key="4">
    <source>
        <dbReference type="EMBL" id="ADK67945.1"/>
    </source>
</evidence>
<dbReference type="AlphaFoldDB" id="E1QZY1"/>
<dbReference type="GO" id="GO:0009117">
    <property type="term" value="P:nucleotide metabolic process"/>
    <property type="evidence" value="ECO:0007669"/>
    <property type="project" value="UniProtKB-KW"/>
</dbReference>
<dbReference type="EMBL" id="CP002106">
    <property type="protein sequence ID" value="ADK67945.1"/>
    <property type="molecule type" value="Genomic_DNA"/>
</dbReference>